<evidence type="ECO:0000313" key="2">
    <source>
        <dbReference type="Proteomes" id="UP000765509"/>
    </source>
</evidence>
<organism evidence="1 2">
    <name type="scientific">Austropuccinia psidii MF-1</name>
    <dbReference type="NCBI Taxonomy" id="1389203"/>
    <lineage>
        <taxon>Eukaryota</taxon>
        <taxon>Fungi</taxon>
        <taxon>Dikarya</taxon>
        <taxon>Basidiomycota</taxon>
        <taxon>Pucciniomycotina</taxon>
        <taxon>Pucciniomycetes</taxon>
        <taxon>Pucciniales</taxon>
        <taxon>Sphaerophragmiaceae</taxon>
        <taxon>Austropuccinia</taxon>
    </lineage>
</organism>
<accession>A0A9Q3IKI2</accession>
<dbReference type="Proteomes" id="UP000765509">
    <property type="component" value="Unassembled WGS sequence"/>
</dbReference>
<protein>
    <submittedName>
        <fullName evidence="1">Uncharacterized protein</fullName>
    </submittedName>
</protein>
<dbReference type="AlphaFoldDB" id="A0A9Q3IKI2"/>
<name>A0A9Q3IKI2_9BASI</name>
<keyword evidence="2" id="KW-1185">Reference proteome</keyword>
<comment type="caution">
    <text evidence="1">The sequence shown here is derived from an EMBL/GenBank/DDBJ whole genome shotgun (WGS) entry which is preliminary data.</text>
</comment>
<reference evidence="1" key="1">
    <citation type="submission" date="2021-03" db="EMBL/GenBank/DDBJ databases">
        <title>Draft genome sequence of rust myrtle Austropuccinia psidii MF-1, a brazilian biotype.</title>
        <authorList>
            <person name="Quecine M.C."/>
            <person name="Pachon D.M.R."/>
            <person name="Bonatelli M.L."/>
            <person name="Correr F.H."/>
            <person name="Franceschini L.M."/>
            <person name="Leite T.F."/>
            <person name="Margarido G.R.A."/>
            <person name="Almeida C.A."/>
            <person name="Ferrarezi J.A."/>
            <person name="Labate C.A."/>
        </authorList>
    </citation>
    <scope>NUCLEOTIDE SEQUENCE</scope>
    <source>
        <strain evidence="1">MF-1</strain>
    </source>
</reference>
<dbReference type="EMBL" id="AVOT02046861">
    <property type="protein sequence ID" value="MBW0542154.1"/>
    <property type="molecule type" value="Genomic_DNA"/>
</dbReference>
<gene>
    <name evidence="1" type="ORF">O181_081869</name>
</gene>
<proteinExistence type="predicted"/>
<evidence type="ECO:0000313" key="1">
    <source>
        <dbReference type="EMBL" id="MBW0542154.1"/>
    </source>
</evidence>
<sequence>MIDEEESNSLTSSRLSLWKEAGCGILKGEECSSSRPLEVSYNLMDPRNLNSLSKENVGDEGQNNAGDSILIWGKEESSAELKADDKAEDLTAIGLLENEVKEDELSKLINETDSSRNFSKIF</sequence>